<evidence type="ECO:0000313" key="11">
    <source>
        <dbReference type="EMBL" id="RSH77088.1"/>
    </source>
</evidence>
<dbReference type="GO" id="GO:0016020">
    <property type="term" value="C:membrane"/>
    <property type="evidence" value="ECO:0007669"/>
    <property type="project" value="UniProtKB-SubCell"/>
</dbReference>
<accession>A0A427XE33</accession>
<feature type="transmembrane region" description="Helical" evidence="9">
    <location>
        <begin position="204"/>
        <end position="223"/>
    </location>
</feature>
<dbReference type="GO" id="GO:0005351">
    <property type="term" value="F:carbohydrate:proton symporter activity"/>
    <property type="evidence" value="ECO:0007669"/>
    <property type="project" value="TreeGrafter"/>
</dbReference>
<dbReference type="EMBL" id="RSCE01000018">
    <property type="protein sequence ID" value="RSH77088.1"/>
    <property type="molecule type" value="Genomic_DNA"/>
</dbReference>
<dbReference type="Proteomes" id="UP000279236">
    <property type="component" value="Unassembled WGS sequence"/>
</dbReference>
<feature type="transmembrane region" description="Helical" evidence="9">
    <location>
        <begin position="444"/>
        <end position="467"/>
    </location>
</feature>
<organism evidence="11 12">
    <name type="scientific">Apiotrichum porosum</name>
    <dbReference type="NCBI Taxonomy" id="105984"/>
    <lineage>
        <taxon>Eukaryota</taxon>
        <taxon>Fungi</taxon>
        <taxon>Dikarya</taxon>
        <taxon>Basidiomycota</taxon>
        <taxon>Agaricomycotina</taxon>
        <taxon>Tremellomycetes</taxon>
        <taxon>Trichosporonales</taxon>
        <taxon>Trichosporonaceae</taxon>
        <taxon>Apiotrichum</taxon>
    </lineage>
</organism>
<feature type="transmembrane region" description="Helical" evidence="9">
    <location>
        <begin position="171"/>
        <end position="192"/>
    </location>
</feature>
<feature type="transmembrane region" description="Helical" evidence="9">
    <location>
        <begin position="479"/>
        <end position="497"/>
    </location>
</feature>
<reference evidence="11 12" key="1">
    <citation type="submission" date="2018-11" db="EMBL/GenBank/DDBJ databases">
        <title>Genome sequence of Apiotrichum porosum DSM 27194.</title>
        <authorList>
            <person name="Aliyu H."/>
            <person name="Gorte O."/>
            <person name="Ochsenreither K."/>
        </authorList>
    </citation>
    <scope>NUCLEOTIDE SEQUENCE [LARGE SCALE GENOMIC DNA]</scope>
    <source>
        <strain evidence="11 12">DSM 27194</strain>
    </source>
</reference>
<feature type="transmembrane region" description="Helical" evidence="9">
    <location>
        <begin position="407"/>
        <end position="432"/>
    </location>
</feature>
<dbReference type="RefSeq" id="XP_028472235.1">
    <property type="nucleotide sequence ID" value="XM_028619366.1"/>
</dbReference>
<dbReference type="PROSITE" id="PS50850">
    <property type="entry name" value="MFS"/>
    <property type="match status" value="1"/>
</dbReference>
<gene>
    <name evidence="11" type="ORF">EHS24_003717</name>
</gene>
<keyword evidence="5 9" id="KW-1133">Transmembrane helix</keyword>
<dbReference type="SUPFAM" id="SSF103473">
    <property type="entry name" value="MFS general substrate transporter"/>
    <property type="match status" value="1"/>
</dbReference>
<evidence type="ECO:0000256" key="8">
    <source>
        <dbReference type="RuleBase" id="RU003346"/>
    </source>
</evidence>
<feature type="transmembrane region" description="Helical" evidence="9">
    <location>
        <begin position="377"/>
        <end position="395"/>
    </location>
</feature>
<dbReference type="InterPro" id="IPR003663">
    <property type="entry name" value="Sugar/inositol_transpt"/>
</dbReference>
<feature type="transmembrane region" description="Helical" evidence="9">
    <location>
        <begin position="243"/>
        <end position="264"/>
    </location>
</feature>
<dbReference type="PANTHER" id="PTHR48022">
    <property type="entry name" value="PLASTIDIC GLUCOSE TRANSPORTER 4"/>
    <property type="match status" value="1"/>
</dbReference>
<evidence type="ECO:0000256" key="1">
    <source>
        <dbReference type="ARBA" id="ARBA00004141"/>
    </source>
</evidence>
<evidence type="ECO:0000256" key="3">
    <source>
        <dbReference type="ARBA" id="ARBA00022448"/>
    </source>
</evidence>
<keyword evidence="12" id="KW-1185">Reference proteome</keyword>
<comment type="subcellular location">
    <subcellularLocation>
        <location evidence="1">Membrane</location>
        <topology evidence="1">Multi-pass membrane protein</topology>
    </subcellularLocation>
</comment>
<dbReference type="Pfam" id="PF00083">
    <property type="entry name" value="Sugar_tr"/>
    <property type="match status" value="1"/>
</dbReference>
<evidence type="ECO:0000259" key="10">
    <source>
        <dbReference type="PROSITE" id="PS50850"/>
    </source>
</evidence>
<feature type="transmembrane region" description="Helical" evidence="9">
    <location>
        <begin position="147"/>
        <end position="165"/>
    </location>
</feature>
<dbReference type="InterPro" id="IPR005828">
    <property type="entry name" value="MFS_sugar_transport-like"/>
</dbReference>
<keyword evidence="3 8" id="KW-0813">Transport</keyword>
<feature type="domain" description="Major facilitator superfamily (MFS) profile" evidence="10">
    <location>
        <begin position="64"/>
        <end position="501"/>
    </location>
</feature>
<name>A0A427XE33_9TREE</name>
<evidence type="ECO:0000256" key="7">
    <source>
        <dbReference type="ARBA" id="ARBA00049119"/>
    </source>
</evidence>
<dbReference type="GeneID" id="39588260"/>
<dbReference type="PANTHER" id="PTHR48022:SF5">
    <property type="entry name" value="ALPHA-GLUCOSIDES PERMEASE MPH2-RELATED"/>
    <property type="match status" value="1"/>
</dbReference>
<evidence type="ECO:0000256" key="5">
    <source>
        <dbReference type="ARBA" id="ARBA00022989"/>
    </source>
</evidence>
<evidence type="ECO:0000256" key="9">
    <source>
        <dbReference type="SAM" id="Phobius"/>
    </source>
</evidence>
<proteinExistence type="inferred from homology"/>
<dbReference type="NCBIfam" id="TIGR00879">
    <property type="entry name" value="SP"/>
    <property type="match status" value="1"/>
</dbReference>
<dbReference type="OrthoDB" id="6612291at2759"/>
<evidence type="ECO:0000313" key="12">
    <source>
        <dbReference type="Proteomes" id="UP000279236"/>
    </source>
</evidence>
<feature type="transmembrane region" description="Helical" evidence="9">
    <location>
        <begin position="61"/>
        <end position="82"/>
    </location>
</feature>
<sequence>MTIKDDSKGSTTHVEVLGADFTAPSDEKDGAWVLDRDGAIKSEEQELKMSLLEGLRAYPNATWWSFCISLCIIMEGYDYAAIGNIISMPQYRERFGNYVGPTGNPENDYQFTAAWQSAIGQASNIGCIFGIFLSSWCQDRYGYRRTLQAALIALCGFIFIIFFAVNVEMLFIGQLLCGFPWGAFASSAVSYASDLAPTPLRGYLTSWVNICWIIGGIIGNAILKVFLIRQDVYAYKIPFAIQWVWPVPIFVLVTLAPESPWFLVRRGRLEEAKRVICRLASKNSPVDPDHMVAYMVRTNQHEVEVAKGTSYLDCFKGVDLRRTEIACAAWAAQATCGLPFGASGTYFMQQSGFFRRSCADRALVAWFAMMKFGRRTLVVYGLLFFVVMFIIVGAITGPATHSSGAQWAQASLLMLWVFGFDVTLGPMAYTIVGETPSTRLRAKTVGLACNAYNVLNIIAGILSTYMLNPTAWNWKGRAAFFWAGAAFLTLVWAYFRLPECRGRSYRQLDILFERKIPARKFSETVVREEDDS</sequence>
<dbReference type="InterPro" id="IPR050360">
    <property type="entry name" value="MFS_Sugar_Transporters"/>
</dbReference>
<comment type="caution">
    <text evidence="11">The sequence shown here is derived from an EMBL/GenBank/DDBJ whole genome shotgun (WGS) entry which is preliminary data.</text>
</comment>
<evidence type="ECO:0000256" key="4">
    <source>
        <dbReference type="ARBA" id="ARBA00022692"/>
    </source>
</evidence>
<dbReference type="AlphaFoldDB" id="A0A427XE33"/>
<comment type="similarity">
    <text evidence="2 8">Belongs to the major facilitator superfamily. Sugar transporter (TC 2.A.1.1) family.</text>
</comment>
<protein>
    <recommendedName>
        <fullName evidence="10">Major facilitator superfamily (MFS) profile domain-containing protein</fullName>
    </recommendedName>
</protein>
<evidence type="ECO:0000256" key="2">
    <source>
        <dbReference type="ARBA" id="ARBA00010992"/>
    </source>
</evidence>
<keyword evidence="4 9" id="KW-0812">Transmembrane</keyword>
<comment type="catalytic activity">
    <reaction evidence="7">
        <text>myo-inositol(out) + H(+)(out) = myo-inositol(in) + H(+)(in)</text>
        <dbReference type="Rhea" id="RHEA:60364"/>
        <dbReference type="ChEBI" id="CHEBI:15378"/>
        <dbReference type="ChEBI" id="CHEBI:17268"/>
    </reaction>
</comment>
<evidence type="ECO:0000256" key="6">
    <source>
        <dbReference type="ARBA" id="ARBA00023136"/>
    </source>
</evidence>
<keyword evidence="6 9" id="KW-0472">Membrane</keyword>
<dbReference type="Gene3D" id="1.20.1250.20">
    <property type="entry name" value="MFS general substrate transporter like domains"/>
    <property type="match status" value="1"/>
</dbReference>
<dbReference type="InterPro" id="IPR020846">
    <property type="entry name" value="MFS_dom"/>
</dbReference>
<dbReference type="FunFam" id="1.20.1250.20:FF:000078">
    <property type="entry name" value="MFS maltose transporter, putative"/>
    <property type="match status" value="1"/>
</dbReference>
<dbReference type="InterPro" id="IPR036259">
    <property type="entry name" value="MFS_trans_sf"/>
</dbReference>